<reference evidence="2 3" key="1">
    <citation type="journal article" date="2020" name="Nature">
        <title>Bacterial chemolithoautotrophy via manganese oxidation.</title>
        <authorList>
            <person name="Yu H."/>
            <person name="Leadbetter J.R."/>
        </authorList>
    </citation>
    <scope>NUCLEOTIDE SEQUENCE [LARGE SCALE GENOMIC DNA]</scope>
    <source>
        <strain evidence="2 3">Mn-1</strain>
    </source>
</reference>
<evidence type="ECO:0000313" key="3">
    <source>
        <dbReference type="Proteomes" id="UP000534783"/>
    </source>
</evidence>
<keyword evidence="1" id="KW-0472">Membrane</keyword>
<keyword evidence="3" id="KW-1185">Reference proteome</keyword>
<dbReference type="Proteomes" id="UP000534783">
    <property type="component" value="Unassembled WGS sequence"/>
</dbReference>
<proteinExistence type="predicted"/>
<dbReference type="EMBL" id="VTOW01000002">
    <property type="protein sequence ID" value="NKE71292.1"/>
    <property type="molecule type" value="Genomic_DNA"/>
</dbReference>
<comment type="caution">
    <text evidence="2">The sequence shown here is derived from an EMBL/GenBank/DDBJ whole genome shotgun (WGS) entry which is preliminary data.</text>
</comment>
<accession>A0A7X6DQ24</accession>
<name>A0A7X6DQ24_9BACT</name>
<sequence length="166" mass="18722">MNHDNEDRENLRSVYGVIGTLHSTIIATRFAVAGLYMAALAFLASALPVDPGKALLPGTAIGALGMALTLALWILEIRNLCLLENLEDRGRSIESELKVSEELGLFWLMLKQPEGPRVPFIRWRLPYTHNSKAKEVITYIFTHSFGLSMIYFLGIAFWGWVLFRVR</sequence>
<evidence type="ECO:0000313" key="2">
    <source>
        <dbReference type="EMBL" id="NKE71292.1"/>
    </source>
</evidence>
<dbReference type="AlphaFoldDB" id="A0A7X6DQ24"/>
<feature type="transmembrane region" description="Helical" evidence="1">
    <location>
        <begin position="20"/>
        <end position="43"/>
    </location>
</feature>
<protein>
    <submittedName>
        <fullName evidence="2">Uncharacterized protein</fullName>
    </submittedName>
</protein>
<feature type="transmembrane region" description="Helical" evidence="1">
    <location>
        <begin position="55"/>
        <end position="75"/>
    </location>
</feature>
<dbReference type="RefSeq" id="WP_168059797.1">
    <property type="nucleotide sequence ID" value="NZ_VTOW01000002.1"/>
</dbReference>
<organism evidence="2 3">
    <name type="scientific">Candidatus Manganitrophus noduliformans</name>
    <dbReference type="NCBI Taxonomy" id="2606439"/>
    <lineage>
        <taxon>Bacteria</taxon>
        <taxon>Pseudomonadati</taxon>
        <taxon>Nitrospirota</taxon>
        <taxon>Nitrospiria</taxon>
        <taxon>Candidatus Troglogloeales</taxon>
        <taxon>Candidatus Manganitrophaceae</taxon>
        <taxon>Candidatus Manganitrophus</taxon>
    </lineage>
</organism>
<gene>
    <name evidence="2" type="ORF">MNODULE_11140</name>
</gene>
<keyword evidence="1" id="KW-1133">Transmembrane helix</keyword>
<keyword evidence="1" id="KW-0812">Transmembrane</keyword>
<feature type="transmembrane region" description="Helical" evidence="1">
    <location>
        <begin position="136"/>
        <end position="163"/>
    </location>
</feature>
<evidence type="ECO:0000256" key="1">
    <source>
        <dbReference type="SAM" id="Phobius"/>
    </source>
</evidence>